<proteinExistence type="predicted"/>
<feature type="compositionally biased region" description="Basic and acidic residues" evidence="1">
    <location>
        <begin position="487"/>
        <end position="498"/>
    </location>
</feature>
<evidence type="ECO:0000256" key="1">
    <source>
        <dbReference type="SAM" id="MobiDB-lite"/>
    </source>
</evidence>
<sequence>MVSGAVPIRRTIVKRRPCGSLGTTKDSLYQPGRVDRDVLKRCTKMTREQWLKHQKGMDAMWPLPPHMEGEKGHVKYKDETYALVTRWTAGTKIAYRPHAKAPGSKSHLRYEKYSRATTVGEALKLGSYPADWCWDYERGFIKVVGGQIRDEPLDISKGDESQVTDVDRAINTWYVRELAKMLSMKPAELSKSLGWGESVHIRALRLLAQREASERLEAADREGRRITDAEVLLTLKRWPFFRNPWRKNVMQPGKTWVFSDTLGLLRDRQGDIHLTAPTRRYPQVAELFARWLTDRLPEEAKGFTFTSMNVNCNYAAAIHRDNGNFGPSFIRAFGDFSGGALNYWPEDTGSDISSLPKGKKVSFDLGKGLALFNGNCAHSVEAFEGSRYSIVYFTLSCHASVRPEDRAKMRQLGVPLPAADADPYQLLRPPAGYGAKATPTNGGKPAFRFFEAAALDRRRCGRKAKSAAEVKKIASARVAPENARSFYRTEQRRARRDEDEGADMDY</sequence>
<dbReference type="Gene3D" id="3.60.130.30">
    <property type="match status" value="1"/>
</dbReference>
<evidence type="ECO:0000313" key="2">
    <source>
        <dbReference type="EMBL" id="CAE4645027.1"/>
    </source>
</evidence>
<dbReference type="AlphaFoldDB" id="A0A7S4SHM7"/>
<gene>
    <name evidence="2" type="ORF">AMON00008_LOCUS49924</name>
</gene>
<protein>
    <submittedName>
        <fullName evidence="2">Uncharacterized protein</fullName>
    </submittedName>
</protein>
<name>A0A7S4SHM7_9DINO</name>
<feature type="region of interest" description="Disordered" evidence="1">
    <location>
        <begin position="482"/>
        <end position="506"/>
    </location>
</feature>
<reference evidence="2" key="1">
    <citation type="submission" date="2021-01" db="EMBL/GenBank/DDBJ databases">
        <authorList>
            <person name="Corre E."/>
            <person name="Pelletier E."/>
            <person name="Niang G."/>
            <person name="Scheremetjew M."/>
            <person name="Finn R."/>
            <person name="Kale V."/>
            <person name="Holt S."/>
            <person name="Cochrane G."/>
            <person name="Meng A."/>
            <person name="Brown T."/>
            <person name="Cohen L."/>
        </authorList>
    </citation>
    <scope>NUCLEOTIDE SEQUENCE</scope>
    <source>
        <strain evidence="2">CCMP3105</strain>
    </source>
</reference>
<organism evidence="2">
    <name type="scientific">Alexandrium monilatum</name>
    <dbReference type="NCBI Taxonomy" id="311494"/>
    <lineage>
        <taxon>Eukaryota</taxon>
        <taxon>Sar</taxon>
        <taxon>Alveolata</taxon>
        <taxon>Dinophyceae</taxon>
        <taxon>Gonyaulacales</taxon>
        <taxon>Pyrocystaceae</taxon>
        <taxon>Alexandrium</taxon>
    </lineage>
</organism>
<dbReference type="EMBL" id="HBNR01070486">
    <property type="protein sequence ID" value="CAE4645027.1"/>
    <property type="molecule type" value="Transcribed_RNA"/>
</dbReference>
<accession>A0A7S4SHM7</accession>